<evidence type="ECO:0000313" key="1">
    <source>
        <dbReference type="EMBL" id="KAK9088459.1"/>
    </source>
</evidence>
<name>A0AAP0E8A1_9MAGN</name>
<dbReference type="Proteomes" id="UP001419268">
    <property type="component" value="Unassembled WGS sequence"/>
</dbReference>
<sequence length="99" mass="10472">MATLKSPQGSDSGIAQASLGLAGLCSALQGTPCLLKADIHPHQNCSLVALSSLFPSTIQLTINNNSHNFTTTTQPSSTTQSNNPQFLHNNFTINLLNIH</sequence>
<protein>
    <submittedName>
        <fullName evidence="1">Uncharacterized protein</fullName>
    </submittedName>
</protein>
<proteinExistence type="predicted"/>
<organism evidence="1 2">
    <name type="scientific">Stephania cephalantha</name>
    <dbReference type="NCBI Taxonomy" id="152367"/>
    <lineage>
        <taxon>Eukaryota</taxon>
        <taxon>Viridiplantae</taxon>
        <taxon>Streptophyta</taxon>
        <taxon>Embryophyta</taxon>
        <taxon>Tracheophyta</taxon>
        <taxon>Spermatophyta</taxon>
        <taxon>Magnoliopsida</taxon>
        <taxon>Ranunculales</taxon>
        <taxon>Menispermaceae</taxon>
        <taxon>Menispermoideae</taxon>
        <taxon>Cissampelideae</taxon>
        <taxon>Stephania</taxon>
    </lineage>
</organism>
<evidence type="ECO:0000313" key="2">
    <source>
        <dbReference type="Proteomes" id="UP001419268"/>
    </source>
</evidence>
<accession>A0AAP0E8A1</accession>
<gene>
    <name evidence="1" type="ORF">Scep_027541</name>
</gene>
<dbReference type="AlphaFoldDB" id="A0AAP0E8A1"/>
<dbReference type="EMBL" id="JBBNAG010000012">
    <property type="protein sequence ID" value="KAK9088459.1"/>
    <property type="molecule type" value="Genomic_DNA"/>
</dbReference>
<reference evidence="1 2" key="1">
    <citation type="submission" date="2024-01" db="EMBL/GenBank/DDBJ databases">
        <title>Genome assemblies of Stephania.</title>
        <authorList>
            <person name="Yang L."/>
        </authorList>
    </citation>
    <scope>NUCLEOTIDE SEQUENCE [LARGE SCALE GENOMIC DNA]</scope>
    <source>
        <strain evidence="1">JXDWG</strain>
        <tissue evidence="1">Leaf</tissue>
    </source>
</reference>
<keyword evidence="2" id="KW-1185">Reference proteome</keyword>
<comment type="caution">
    <text evidence="1">The sequence shown here is derived from an EMBL/GenBank/DDBJ whole genome shotgun (WGS) entry which is preliminary data.</text>
</comment>